<dbReference type="AlphaFoldDB" id="A0AAD3RXR1"/>
<proteinExistence type="predicted"/>
<accession>A0AAD3RXR1</accession>
<organism evidence="1 2">
    <name type="scientific">Nepenthes gracilis</name>
    <name type="common">Slender pitcher plant</name>
    <dbReference type="NCBI Taxonomy" id="150966"/>
    <lineage>
        <taxon>Eukaryota</taxon>
        <taxon>Viridiplantae</taxon>
        <taxon>Streptophyta</taxon>
        <taxon>Embryophyta</taxon>
        <taxon>Tracheophyta</taxon>
        <taxon>Spermatophyta</taxon>
        <taxon>Magnoliopsida</taxon>
        <taxon>eudicotyledons</taxon>
        <taxon>Gunneridae</taxon>
        <taxon>Pentapetalae</taxon>
        <taxon>Caryophyllales</taxon>
        <taxon>Nepenthaceae</taxon>
        <taxon>Nepenthes</taxon>
    </lineage>
</organism>
<dbReference type="EMBL" id="BSYO01000001">
    <property type="protein sequence ID" value="GMG99777.1"/>
    <property type="molecule type" value="Genomic_DNA"/>
</dbReference>
<gene>
    <name evidence="1" type="ORF">Nepgr_001617</name>
</gene>
<protein>
    <submittedName>
        <fullName evidence="1">Uncharacterized protein</fullName>
    </submittedName>
</protein>
<sequence>MKQRMIIVVQLKTQGAAVVQHTVCCNLGNMYSCVGRAVNDLRVAIYQLLHQYPYEASARVRCEAGLGSSWVLWWTALSVASSIGLGSGLHTLVQHLKPHIAQFTIKGHQSANIWPSSQPRCIFTLAIQCGQSNVKLVLYDTIQLNHGPSWLDEGCFNIGPPLFNALHGTTLEAAAAHEIVSVHALVIVYYRGFKEVVGMLWRYGLDKNSTDFVLLQSNKPSLHTNVDYTVLVAATVDFMMLRATLEMEHVSNGDGKICPDFLHIKQWFTLLQLESLCLQIKDKDPKISTPFPILVLWTPFKSRTL</sequence>
<name>A0AAD3RXR1_NEPGR</name>
<reference evidence="1" key="1">
    <citation type="submission" date="2023-05" db="EMBL/GenBank/DDBJ databases">
        <title>Nepenthes gracilis genome sequencing.</title>
        <authorList>
            <person name="Fukushima K."/>
        </authorList>
    </citation>
    <scope>NUCLEOTIDE SEQUENCE</scope>
    <source>
        <strain evidence="1">SING2019-196</strain>
    </source>
</reference>
<evidence type="ECO:0000313" key="1">
    <source>
        <dbReference type="EMBL" id="GMG99777.1"/>
    </source>
</evidence>
<dbReference type="Proteomes" id="UP001279734">
    <property type="component" value="Unassembled WGS sequence"/>
</dbReference>
<comment type="caution">
    <text evidence="1">The sequence shown here is derived from an EMBL/GenBank/DDBJ whole genome shotgun (WGS) entry which is preliminary data.</text>
</comment>
<keyword evidence="2" id="KW-1185">Reference proteome</keyword>
<evidence type="ECO:0000313" key="2">
    <source>
        <dbReference type="Proteomes" id="UP001279734"/>
    </source>
</evidence>